<evidence type="ECO:0000256" key="5">
    <source>
        <dbReference type="ARBA" id="ARBA00023242"/>
    </source>
</evidence>
<keyword evidence="5" id="KW-0539">Nucleus</keyword>
<dbReference type="GO" id="GO:0040029">
    <property type="term" value="P:epigenetic regulation of gene expression"/>
    <property type="evidence" value="ECO:0007669"/>
    <property type="project" value="InterPro"/>
</dbReference>
<dbReference type="SUPFAM" id="SSF49265">
    <property type="entry name" value="Fibronectin type III"/>
    <property type="match status" value="1"/>
</dbReference>
<feature type="region of interest" description="Disordered" evidence="6">
    <location>
        <begin position="561"/>
        <end position="611"/>
    </location>
</feature>
<evidence type="ECO:0000313" key="9">
    <source>
        <dbReference type="Proteomes" id="UP001346149"/>
    </source>
</evidence>
<dbReference type="CDD" id="cd15521">
    <property type="entry name" value="PHD_VIN3_plant"/>
    <property type="match status" value="1"/>
</dbReference>
<protein>
    <recommendedName>
        <fullName evidence="7">Fibronectin type-III domain-containing protein</fullName>
    </recommendedName>
</protein>
<dbReference type="Pfam" id="PF07227">
    <property type="entry name" value="PHD_Oberon"/>
    <property type="match status" value="1"/>
</dbReference>
<comment type="caution">
    <text evidence="8">The sequence shown here is derived from an EMBL/GenBank/DDBJ whole genome shotgun (WGS) entry which is preliminary data.</text>
</comment>
<accession>A0AAN7LVW5</accession>
<feature type="domain" description="Fibronectin type-III" evidence="7">
    <location>
        <begin position="341"/>
        <end position="437"/>
    </location>
</feature>
<dbReference type="InterPro" id="IPR036116">
    <property type="entry name" value="FN3_sf"/>
</dbReference>
<dbReference type="PANTHER" id="PTHR46286">
    <property type="entry name" value="VIN3-LIKE PROTEIN 2-RELATED"/>
    <property type="match status" value="1"/>
</dbReference>
<dbReference type="GO" id="GO:0008270">
    <property type="term" value="F:zinc ion binding"/>
    <property type="evidence" value="ECO:0007669"/>
    <property type="project" value="UniProtKB-KW"/>
</dbReference>
<feature type="compositionally biased region" description="Basic and acidic residues" evidence="6">
    <location>
        <begin position="581"/>
        <end position="591"/>
    </location>
</feature>
<keyword evidence="4" id="KW-0862">Zinc</keyword>
<dbReference type="InterPro" id="IPR044514">
    <property type="entry name" value="VIN3-like"/>
</dbReference>
<dbReference type="AlphaFoldDB" id="A0AAN7LVW5"/>
<dbReference type="PROSITE" id="PS50853">
    <property type="entry name" value="FN3"/>
    <property type="match status" value="1"/>
</dbReference>
<dbReference type="InterPro" id="IPR013783">
    <property type="entry name" value="Ig-like_fold"/>
</dbReference>
<proteinExistence type="predicted"/>
<evidence type="ECO:0000256" key="2">
    <source>
        <dbReference type="ARBA" id="ARBA00022723"/>
    </source>
</evidence>
<dbReference type="Proteomes" id="UP001346149">
    <property type="component" value="Unassembled WGS sequence"/>
</dbReference>
<dbReference type="InterPro" id="IPR056990">
    <property type="entry name" value="VIN3-like_C"/>
</dbReference>
<name>A0AAN7LVW5_TRANT</name>
<evidence type="ECO:0000256" key="3">
    <source>
        <dbReference type="ARBA" id="ARBA00022771"/>
    </source>
</evidence>
<organism evidence="8 9">
    <name type="scientific">Trapa natans</name>
    <name type="common">Water chestnut</name>
    <dbReference type="NCBI Taxonomy" id="22666"/>
    <lineage>
        <taxon>Eukaryota</taxon>
        <taxon>Viridiplantae</taxon>
        <taxon>Streptophyta</taxon>
        <taxon>Embryophyta</taxon>
        <taxon>Tracheophyta</taxon>
        <taxon>Spermatophyta</taxon>
        <taxon>Magnoliopsida</taxon>
        <taxon>eudicotyledons</taxon>
        <taxon>Gunneridae</taxon>
        <taxon>Pentapetalae</taxon>
        <taxon>rosids</taxon>
        <taxon>malvids</taxon>
        <taxon>Myrtales</taxon>
        <taxon>Lythraceae</taxon>
        <taxon>Trapa</taxon>
    </lineage>
</organism>
<feature type="compositionally biased region" description="Basic and acidic residues" evidence="6">
    <location>
        <begin position="600"/>
        <end position="611"/>
    </location>
</feature>
<dbReference type="Pfam" id="PF23380">
    <property type="entry name" value="VIN3_C"/>
    <property type="match status" value="1"/>
</dbReference>
<dbReference type="CDD" id="cd00063">
    <property type="entry name" value="FN3"/>
    <property type="match status" value="1"/>
</dbReference>
<evidence type="ECO:0000256" key="1">
    <source>
        <dbReference type="ARBA" id="ARBA00004123"/>
    </source>
</evidence>
<reference evidence="8 9" key="1">
    <citation type="journal article" date="2023" name="Hortic Res">
        <title>Pangenome of water caltrop reveals structural variations and asymmetric subgenome divergence after allopolyploidization.</title>
        <authorList>
            <person name="Zhang X."/>
            <person name="Chen Y."/>
            <person name="Wang L."/>
            <person name="Yuan Y."/>
            <person name="Fang M."/>
            <person name="Shi L."/>
            <person name="Lu R."/>
            <person name="Comes H.P."/>
            <person name="Ma Y."/>
            <person name="Chen Y."/>
            <person name="Huang G."/>
            <person name="Zhou Y."/>
            <person name="Zheng Z."/>
            <person name="Qiu Y."/>
        </authorList>
    </citation>
    <scope>NUCLEOTIDE SEQUENCE [LARGE SCALE GENOMIC DNA]</scope>
    <source>
        <strain evidence="8">F231</strain>
    </source>
</reference>
<dbReference type="InterPro" id="IPR032881">
    <property type="entry name" value="Oberon-like_PHD"/>
</dbReference>
<feature type="region of interest" description="Disordered" evidence="6">
    <location>
        <begin position="87"/>
        <end position="114"/>
    </location>
</feature>
<dbReference type="GO" id="GO:0010048">
    <property type="term" value="P:vernalization response"/>
    <property type="evidence" value="ECO:0007669"/>
    <property type="project" value="InterPro"/>
</dbReference>
<dbReference type="Gene3D" id="2.60.40.10">
    <property type="entry name" value="Immunoglobulins"/>
    <property type="match status" value="1"/>
</dbReference>
<comment type="subcellular location">
    <subcellularLocation>
        <location evidence="1">Nucleus</location>
    </subcellularLocation>
</comment>
<feature type="region of interest" description="Disordered" evidence="6">
    <location>
        <begin position="455"/>
        <end position="484"/>
    </location>
</feature>
<keyword evidence="3" id="KW-0863">Zinc-finger</keyword>
<feature type="compositionally biased region" description="Basic and acidic residues" evidence="6">
    <location>
        <begin position="103"/>
        <end position="114"/>
    </location>
</feature>
<evidence type="ECO:0000313" key="8">
    <source>
        <dbReference type="EMBL" id="KAK4793647.1"/>
    </source>
</evidence>
<dbReference type="PANTHER" id="PTHR46286:SF2">
    <property type="entry name" value="VIN3-LIKE PROTEIN 2"/>
    <property type="match status" value="1"/>
</dbReference>
<sequence length="703" mass="78512">MDSTSKGAQPESSQCGMMSMEEKRDFVYQISKWPYGASELLQPWSRQEILQILCLEMGKERKYTGMTKLKMIEHLLKTVSEKRFADADKEDETLGNPRPYKSQRKEEKENLSEEHVPIGSILTEKLANEPDNTVICKNTACKARLSREDKFCKRCSCCICYKYDDNKDPSLWLTCSSEMPYQCDSCGMSCHLECALKNESTKIAKGVQRGGLDGIFFCASCGKVNDILWCWRKQLMVAKETRRVDTLCYRLALAKKLISGTERYKEISGIVEEAVKKLEEEVGPLSGVPVKLGRGIVNRLSFGSMIQKLCMSAVELLDSVLSSLATSSSPKSILQGPVIGSKRLLKFEDIGPTSITVFLESDDSQAGSSIMYNLWHRGANESNYPLQATCSLSSPERRFTVLGLTPSSEYFFRVVLSDGIKELGSFEVCSSTNSIPANETSNQILVERSQSPLTHCSSFSNPSSVEDETNNLAPCSNQNGSEPGNYQLVDINYPRIGKGRVLKDAGPLGAMAIDSTIPDSDGVNKNIDQTVEGRSTDEGLCKNTVHFANSLPEASLPITPCKAEKHNSKNGSGRARRAKHRIDSTDHENRFRFGSTSARQRNESKHINNDGQSPDRDFEFYVKLIRWLECEGHIEKNFRQKFLTWYTLRATSEEVRIVKVFVDTFIEDPASLAEQLVDTFSDCILSNGSSSVVPSGFCMKLWH</sequence>
<dbReference type="Pfam" id="PF23376">
    <property type="entry name" value="Fn3_VIN3"/>
    <property type="match status" value="1"/>
</dbReference>
<evidence type="ECO:0000256" key="4">
    <source>
        <dbReference type="ARBA" id="ARBA00022833"/>
    </source>
</evidence>
<dbReference type="EMBL" id="JAXQNO010000008">
    <property type="protein sequence ID" value="KAK4793647.1"/>
    <property type="molecule type" value="Genomic_DNA"/>
</dbReference>
<gene>
    <name evidence="8" type="ORF">SAY86_024082</name>
</gene>
<keyword evidence="2" id="KW-0479">Metal-binding</keyword>
<dbReference type="InterPro" id="IPR003961">
    <property type="entry name" value="FN3_dom"/>
</dbReference>
<dbReference type="GO" id="GO:0005634">
    <property type="term" value="C:nucleus"/>
    <property type="evidence" value="ECO:0007669"/>
    <property type="project" value="UniProtKB-SubCell"/>
</dbReference>
<evidence type="ECO:0000256" key="6">
    <source>
        <dbReference type="SAM" id="MobiDB-lite"/>
    </source>
</evidence>
<evidence type="ECO:0000259" key="7">
    <source>
        <dbReference type="PROSITE" id="PS50853"/>
    </source>
</evidence>
<dbReference type="InterPro" id="IPR058585">
    <property type="entry name" value="Fn3_VIN3"/>
</dbReference>
<keyword evidence="9" id="KW-1185">Reference proteome</keyword>